<dbReference type="InterPro" id="IPR029068">
    <property type="entry name" value="Glyas_Bleomycin-R_OHBP_Dase"/>
</dbReference>
<evidence type="ECO:0000313" key="1">
    <source>
        <dbReference type="EMBL" id="ORU98987.1"/>
    </source>
</evidence>
<dbReference type="EMBL" id="LQOJ01000054">
    <property type="protein sequence ID" value="ORU98987.1"/>
    <property type="molecule type" value="Genomic_DNA"/>
</dbReference>
<evidence type="ECO:0000313" key="2">
    <source>
        <dbReference type="Proteomes" id="UP000193484"/>
    </source>
</evidence>
<sequence length="103" mass="10821">MITEIGLNSNSAEITAAFWSAIFGVPAEELGDSRWRITPAAGPVVVVSTTRVVETISRYVDLTVAVDSGAADRLRALGFEVAEDGSQAVDVNGCDNTVLLVQP</sequence>
<dbReference type="Proteomes" id="UP000193484">
    <property type="component" value="Unassembled WGS sequence"/>
</dbReference>
<gene>
    <name evidence="1" type="ORF">AWC04_17860</name>
</gene>
<reference evidence="1 2" key="1">
    <citation type="submission" date="2016-01" db="EMBL/GenBank/DDBJ databases">
        <title>The new phylogeny of the genus Mycobacterium.</title>
        <authorList>
            <person name="Tarcisio F."/>
            <person name="Conor M."/>
            <person name="Antonella G."/>
            <person name="Elisabetta G."/>
            <person name="Giulia F.S."/>
            <person name="Sara T."/>
            <person name="Anna F."/>
            <person name="Clotilde B."/>
            <person name="Roberto B."/>
            <person name="Veronica D.S."/>
            <person name="Fabio R."/>
            <person name="Monica P."/>
            <person name="Olivier J."/>
            <person name="Enrico T."/>
            <person name="Nicola S."/>
        </authorList>
    </citation>
    <scope>NUCLEOTIDE SEQUENCE [LARGE SCALE GENOMIC DNA]</scope>
    <source>
        <strain evidence="1 2">DSM 44179</strain>
    </source>
</reference>
<accession>A0A1X1R405</accession>
<dbReference type="RefSeq" id="WP_085099797.1">
    <property type="nucleotide sequence ID" value="NZ_AP022603.1"/>
</dbReference>
<keyword evidence="2" id="KW-1185">Reference proteome</keyword>
<dbReference type="AlphaFoldDB" id="A0A1X1R405"/>
<dbReference type="Gene3D" id="3.10.180.10">
    <property type="entry name" value="2,3-Dihydroxybiphenyl 1,2-Dioxygenase, domain 1"/>
    <property type="match status" value="1"/>
</dbReference>
<organism evidence="1 2">
    <name type="scientific">Mycolicibacterium fallax</name>
    <name type="common">Mycobacterium fallax</name>
    <dbReference type="NCBI Taxonomy" id="1793"/>
    <lineage>
        <taxon>Bacteria</taxon>
        <taxon>Bacillati</taxon>
        <taxon>Actinomycetota</taxon>
        <taxon>Actinomycetes</taxon>
        <taxon>Mycobacteriales</taxon>
        <taxon>Mycobacteriaceae</taxon>
        <taxon>Mycolicibacterium</taxon>
    </lineage>
</organism>
<proteinExistence type="predicted"/>
<protein>
    <submittedName>
        <fullName evidence="1">Uncharacterized protein</fullName>
    </submittedName>
</protein>
<name>A0A1X1R405_MYCFA</name>
<dbReference type="OrthoDB" id="4639937at2"/>
<comment type="caution">
    <text evidence="1">The sequence shown here is derived from an EMBL/GenBank/DDBJ whole genome shotgun (WGS) entry which is preliminary data.</text>
</comment>